<feature type="compositionally biased region" description="Polar residues" evidence="1">
    <location>
        <begin position="1"/>
        <end position="18"/>
    </location>
</feature>
<organism evidence="2">
    <name type="scientific">Glycine max</name>
    <name type="common">Soybean</name>
    <name type="synonym">Glycine hispida</name>
    <dbReference type="NCBI Taxonomy" id="3847"/>
    <lineage>
        <taxon>Eukaryota</taxon>
        <taxon>Viridiplantae</taxon>
        <taxon>Streptophyta</taxon>
        <taxon>Embryophyta</taxon>
        <taxon>Tracheophyta</taxon>
        <taxon>Spermatophyta</taxon>
        <taxon>Magnoliopsida</taxon>
        <taxon>eudicotyledons</taxon>
        <taxon>Gunneridae</taxon>
        <taxon>Pentapetalae</taxon>
        <taxon>rosids</taxon>
        <taxon>fabids</taxon>
        <taxon>Fabales</taxon>
        <taxon>Fabaceae</taxon>
        <taxon>Papilionoideae</taxon>
        <taxon>50 kb inversion clade</taxon>
        <taxon>NPAAA clade</taxon>
        <taxon>indigoferoid/millettioid clade</taxon>
        <taxon>Phaseoleae</taxon>
        <taxon>Glycine</taxon>
        <taxon>Glycine subgen. Soja</taxon>
    </lineage>
</organism>
<dbReference type="SMR" id="A0A0R0LHE0"/>
<dbReference type="EnsemblPlants" id="KRH76235">
    <property type="protein sequence ID" value="KRH76235"/>
    <property type="gene ID" value="GLYMA_01G140900"/>
</dbReference>
<dbReference type="AlphaFoldDB" id="A0A0R0LHE0"/>
<dbReference type="Proteomes" id="UP000008827">
    <property type="component" value="Chromosome 1"/>
</dbReference>
<reference evidence="2 3" key="1">
    <citation type="journal article" date="2010" name="Nature">
        <title>Genome sequence of the palaeopolyploid soybean.</title>
        <authorList>
            <person name="Schmutz J."/>
            <person name="Cannon S.B."/>
            <person name="Schlueter J."/>
            <person name="Ma J."/>
            <person name="Mitros T."/>
            <person name="Nelson W."/>
            <person name="Hyten D.L."/>
            <person name="Song Q."/>
            <person name="Thelen J.J."/>
            <person name="Cheng J."/>
            <person name="Xu D."/>
            <person name="Hellsten U."/>
            <person name="May G.D."/>
            <person name="Yu Y."/>
            <person name="Sakurai T."/>
            <person name="Umezawa T."/>
            <person name="Bhattacharyya M.K."/>
            <person name="Sandhu D."/>
            <person name="Valliyodan B."/>
            <person name="Lindquist E."/>
            <person name="Peto M."/>
            <person name="Grant D."/>
            <person name="Shu S."/>
            <person name="Goodstein D."/>
            <person name="Barry K."/>
            <person name="Futrell-Griggs M."/>
            <person name="Abernathy B."/>
            <person name="Du J."/>
            <person name="Tian Z."/>
            <person name="Zhu L."/>
            <person name="Gill N."/>
            <person name="Joshi T."/>
            <person name="Libault M."/>
            <person name="Sethuraman A."/>
            <person name="Zhang X.-C."/>
            <person name="Shinozaki K."/>
            <person name="Nguyen H.T."/>
            <person name="Wing R.A."/>
            <person name="Cregan P."/>
            <person name="Specht J."/>
            <person name="Grimwood J."/>
            <person name="Rokhsar D."/>
            <person name="Stacey G."/>
            <person name="Shoemaker R.C."/>
            <person name="Jackson S.A."/>
        </authorList>
    </citation>
    <scope>NUCLEOTIDE SEQUENCE</scope>
    <source>
        <strain evidence="3">cv. Williams 82</strain>
        <tissue evidence="2">Callus</tissue>
    </source>
</reference>
<dbReference type="Gramene" id="KRH76235">
    <property type="protein sequence ID" value="KRH76235"/>
    <property type="gene ID" value="GLYMA_01G140900"/>
</dbReference>
<proteinExistence type="predicted"/>
<reference evidence="3" key="2">
    <citation type="submission" date="2018-02" db="UniProtKB">
        <authorList>
            <consortium name="EnsemblPlants"/>
        </authorList>
    </citation>
    <scope>IDENTIFICATION</scope>
    <source>
        <strain evidence="3">Williams 82</strain>
    </source>
</reference>
<evidence type="ECO:0000313" key="3">
    <source>
        <dbReference type="EnsemblPlants" id="KRH76235"/>
    </source>
</evidence>
<name>A0A0R0LHE0_SOYBN</name>
<evidence type="ECO:0000313" key="4">
    <source>
        <dbReference type="Proteomes" id="UP000008827"/>
    </source>
</evidence>
<sequence length="84" mass="9466">MNLHSLPNQTHFSTSLQNQRKRVPIQTHPIFNHQAKQNQGPSGLTPVRVGPDQRVPEKRVVAEIVKSVVHVENIASELDKRLMG</sequence>
<reference evidence="2" key="3">
    <citation type="submission" date="2018-07" db="EMBL/GenBank/DDBJ databases">
        <title>WGS assembly of Glycine max.</title>
        <authorList>
            <person name="Schmutz J."/>
            <person name="Cannon S."/>
            <person name="Schlueter J."/>
            <person name="Ma J."/>
            <person name="Mitros T."/>
            <person name="Nelson W."/>
            <person name="Hyten D."/>
            <person name="Song Q."/>
            <person name="Thelen J."/>
            <person name="Cheng J."/>
            <person name="Xu D."/>
            <person name="Hellsten U."/>
            <person name="May G."/>
            <person name="Yu Y."/>
            <person name="Sakurai T."/>
            <person name="Umezawa T."/>
            <person name="Bhattacharyya M."/>
            <person name="Sandhu D."/>
            <person name="Valliyodan B."/>
            <person name="Lindquist E."/>
            <person name="Peto M."/>
            <person name="Grant D."/>
            <person name="Shu S."/>
            <person name="Goodstein D."/>
            <person name="Barry K."/>
            <person name="Futrell-Griggs M."/>
            <person name="Abernathy B."/>
            <person name="Du J."/>
            <person name="Tian Z."/>
            <person name="Zhu L."/>
            <person name="Gill N."/>
            <person name="Joshi T."/>
            <person name="Libault M."/>
            <person name="Sethuraman A."/>
            <person name="Zhang X."/>
            <person name="Shinozaki K."/>
            <person name="Nguyen H."/>
            <person name="Wing R."/>
            <person name="Cregan P."/>
            <person name="Specht J."/>
            <person name="Grimwood J."/>
            <person name="Rokhsar D."/>
            <person name="Stacey G."/>
            <person name="Shoemaker R."/>
            <person name="Jackson S."/>
        </authorList>
    </citation>
    <scope>NUCLEOTIDE SEQUENCE</scope>
    <source>
        <tissue evidence="2">Callus</tissue>
    </source>
</reference>
<gene>
    <name evidence="2" type="ORF">GLYMA_01G140900</name>
</gene>
<dbReference type="InParanoid" id="A0A0R0LHE0"/>
<protein>
    <submittedName>
        <fullName evidence="2 3">Uncharacterized protein</fullName>
    </submittedName>
</protein>
<accession>A0A0R0LHE0</accession>
<dbReference type="EMBL" id="CM000834">
    <property type="protein sequence ID" value="KRH76235.1"/>
    <property type="molecule type" value="Genomic_DNA"/>
</dbReference>
<feature type="region of interest" description="Disordered" evidence="1">
    <location>
        <begin position="1"/>
        <end position="52"/>
    </location>
</feature>
<keyword evidence="4" id="KW-1185">Reference proteome</keyword>
<evidence type="ECO:0000256" key="1">
    <source>
        <dbReference type="SAM" id="MobiDB-lite"/>
    </source>
</evidence>
<evidence type="ECO:0000313" key="2">
    <source>
        <dbReference type="EMBL" id="KRH76235.1"/>
    </source>
</evidence>